<dbReference type="SMART" id="SM00710">
    <property type="entry name" value="PbH1"/>
    <property type="match status" value="28"/>
</dbReference>
<dbReference type="InterPro" id="IPR011050">
    <property type="entry name" value="Pectin_lyase_fold/virulence"/>
</dbReference>
<dbReference type="Gene3D" id="2.160.20.10">
    <property type="entry name" value="Single-stranded right-handed beta-helix, Pectin lyase-like"/>
    <property type="match status" value="5"/>
</dbReference>
<dbReference type="KEGG" id="gim:F1728_16125"/>
<evidence type="ECO:0000256" key="5">
    <source>
        <dbReference type="ARBA" id="ARBA00022525"/>
    </source>
</evidence>
<dbReference type="SUPFAM" id="SSF63446">
    <property type="entry name" value="Type I dockerin domain"/>
    <property type="match status" value="1"/>
</dbReference>
<reference evidence="9 10" key="1">
    <citation type="submission" date="2019-09" db="EMBL/GenBank/DDBJ databases">
        <title>Gimesia benthica sp. nov., a novel bacterium isolated from deep-sea water of the Northwest Indian Ocean.</title>
        <authorList>
            <person name="Dai X."/>
        </authorList>
    </citation>
    <scope>NUCLEOTIDE SEQUENCE [LARGE SCALE GENOMIC DNA]</scope>
    <source>
        <strain evidence="9 10">E7</strain>
    </source>
</reference>
<dbReference type="PANTHER" id="PTHR11319">
    <property type="entry name" value="G PROTEIN-COUPLED RECEPTOR-RELATED"/>
    <property type="match status" value="1"/>
</dbReference>
<dbReference type="SUPFAM" id="SSF55486">
    <property type="entry name" value="Metalloproteases ('zincins'), catalytic domain"/>
    <property type="match status" value="1"/>
</dbReference>
<proteinExistence type="predicted"/>
<dbReference type="InterPro" id="IPR003368">
    <property type="entry name" value="POMP_repeat"/>
</dbReference>
<evidence type="ECO:0000256" key="1">
    <source>
        <dbReference type="ARBA" id="ARBA00004196"/>
    </source>
</evidence>
<dbReference type="NCBIfam" id="NF041518">
    <property type="entry name" value="choice_anch_Q"/>
    <property type="match status" value="5"/>
</dbReference>
<protein>
    <recommendedName>
        <fullName evidence="4">Probable pectate lyase C</fullName>
    </recommendedName>
</protein>
<dbReference type="GO" id="GO:0009279">
    <property type="term" value="C:cell outer membrane"/>
    <property type="evidence" value="ECO:0007669"/>
    <property type="project" value="UniProtKB-SubCell"/>
</dbReference>
<keyword evidence="6" id="KW-0732">Signal</keyword>
<dbReference type="Gene3D" id="1.10.1330.10">
    <property type="entry name" value="Dockerin domain"/>
    <property type="match status" value="1"/>
</dbReference>
<evidence type="ECO:0000256" key="7">
    <source>
        <dbReference type="ARBA" id="ARBA00023136"/>
    </source>
</evidence>
<dbReference type="EMBL" id="CP043930">
    <property type="protein sequence ID" value="QGQ24123.1"/>
    <property type="molecule type" value="Genomic_DNA"/>
</dbReference>
<dbReference type="InterPro" id="IPR059226">
    <property type="entry name" value="Choice_anch_Q_dom"/>
</dbReference>
<accession>A0A6I6ACK4</accession>
<keyword evidence="10" id="KW-1185">Reference proteome</keyword>
<dbReference type="Pfam" id="PF02415">
    <property type="entry name" value="Chlam_PMP"/>
    <property type="match status" value="6"/>
</dbReference>
<comment type="subcellular location">
    <subcellularLocation>
        <location evidence="1">Cell envelope</location>
    </subcellularLocation>
    <subcellularLocation>
        <location evidence="2">Cell outer membrane</location>
    </subcellularLocation>
    <subcellularLocation>
        <location evidence="3">Secreted</location>
    </subcellularLocation>
</comment>
<dbReference type="PROSITE" id="PS00018">
    <property type="entry name" value="EF_HAND_1"/>
    <property type="match status" value="2"/>
</dbReference>
<dbReference type="NCBIfam" id="TIGR01376">
    <property type="entry name" value="POMP_repeat"/>
    <property type="match status" value="2"/>
</dbReference>
<dbReference type="InterPro" id="IPR006626">
    <property type="entry name" value="PbH1"/>
</dbReference>
<dbReference type="GO" id="GO:0005576">
    <property type="term" value="C:extracellular region"/>
    <property type="evidence" value="ECO:0007669"/>
    <property type="project" value="UniProtKB-SubCell"/>
</dbReference>
<dbReference type="PANTHER" id="PTHR11319:SF35">
    <property type="entry name" value="OUTER MEMBRANE PROTEIN PMPC-RELATED"/>
    <property type="match status" value="1"/>
</dbReference>
<dbReference type="SUPFAM" id="SSF51126">
    <property type="entry name" value="Pectin lyase-like"/>
    <property type="match status" value="7"/>
</dbReference>
<dbReference type="InterPro" id="IPR012334">
    <property type="entry name" value="Pectin_lyas_fold"/>
</dbReference>
<organism evidence="9 10">
    <name type="scientific">Gimesia benthica</name>
    <dbReference type="NCBI Taxonomy" id="2608982"/>
    <lineage>
        <taxon>Bacteria</taxon>
        <taxon>Pseudomonadati</taxon>
        <taxon>Planctomycetota</taxon>
        <taxon>Planctomycetia</taxon>
        <taxon>Planctomycetales</taxon>
        <taxon>Planctomycetaceae</taxon>
        <taxon>Gimesia</taxon>
    </lineage>
</organism>
<dbReference type="GO" id="GO:0000272">
    <property type="term" value="P:polysaccharide catabolic process"/>
    <property type="evidence" value="ECO:0007669"/>
    <property type="project" value="InterPro"/>
</dbReference>
<keyword evidence="8" id="KW-0998">Cell outer membrane</keyword>
<keyword evidence="5" id="KW-0964">Secreted</keyword>
<evidence type="ECO:0000256" key="8">
    <source>
        <dbReference type="ARBA" id="ARBA00023237"/>
    </source>
</evidence>
<dbReference type="InterPro" id="IPR036439">
    <property type="entry name" value="Dockerin_dom_sf"/>
</dbReference>
<evidence type="ECO:0000256" key="6">
    <source>
        <dbReference type="ARBA" id="ARBA00022729"/>
    </source>
</evidence>
<evidence type="ECO:0000256" key="2">
    <source>
        <dbReference type="ARBA" id="ARBA00004442"/>
    </source>
</evidence>
<evidence type="ECO:0000256" key="4">
    <source>
        <dbReference type="ARBA" id="ARBA00016512"/>
    </source>
</evidence>
<evidence type="ECO:0000313" key="10">
    <source>
        <dbReference type="Proteomes" id="UP000427281"/>
    </source>
</evidence>
<gene>
    <name evidence="9" type="ORF">F1728_16125</name>
</gene>
<evidence type="ECO:0000256" key="3">
    <source>
        <dbReference type="ARBA" id="ARBA00004613"/>
    </source>
</evidence>
<keyword evidence="7" id="KW-0472">Membrane</keyword>
<name>A0A6I6ACK4_9PLAN</name>
<dbReference type="InterPro" id="IPR018247">
    <property type="entry name" value="EF_Hand_1_Ca_BS"/>
</dbReference>
<dbReference type="Proteomes" id="UP000427281">
    <property type="component" value="Chromosome"/>
</dbReference>
<evidence type="ECO:0000313" key="9">
    <source>
        <dbReference type="EMBL" id="QGQ24123.1"/>
    </source>
</evidence>
<sequence length="2821" mass="293384">MRNMFQLKWLSSLQKQLKSSLSTNIRSRRSRHRGSCTPVRTGALYQQTAENLEDRTLLTAFTVMNANDSGTGSLRSAIEAANANSGADTISFDAALAGQTIILTDELLVTDDLTITGLGASQLTLDGDNNSRVFQIDDSSGSGIITVEITGLTLTNGYSTDNGGAILSSENLIVEDCVFTGNTADKGGAIYDDASSLSVRGSLFSGNIAATSDGGAIYHSETFPYPSDEERMLIENSQFTTNYSKFSGGAVLLRDGIGIIDGCLFTQNTADFPGGAIRNIFGSLTVTDSSFVRNATDFSGAAISNGGELEVQRSTFEGNTAEVNGGAIYSQGADEVTILNSTFSGNSSVFDGGGIFVLGNKPVSVINSTIVDNESGRGGGIYLFGTDPTMIANTIIAGNRASNDPQVYGSFTGTANVIQASFDGLLDPVLKDNGGPTKTHALLPDSIAINAGDNSVATDAGLTTDQRGTGFERVIDGLVDIGAFEATVTGPDSLIVDTTSDVDDGDYSVGQLSLREAILLANANSGADTITFAAALAGQSIILTGELLISDDLTITGLGADQLTLDGNYNSRIFRVDNGNQFTRIMVEIEGLTLTNGNSIETGATPNGYGGAIMSFEDLTVKNSVIKGNHARLGGGGIYSSYASLTIENSLITENTAEMHGGAGVYYLLSGGMGLSISESTFSFNATDRRGGAVFFNSGVASIRNSTFTENYAGDGGAGVYNNTGSMTIESSTVAKNISGYNGGGLYNSGELFVSNSTISENSALHVGAGIYSFTSAHLEVTSSTIVLNYGRSSLSQGGGIYGSNTTAVSITNSIVAANKAASNPQIAGLYTSPYNIVTDGLSGLLDPVLRDNGGTTKTHALLPGSAAVDAGRNLYATDAGLSTDQRGTGYLRIANAKIDIGAFETQVASLIVDNSSDIDDGDYTLGQLSLREAIELANLNPVVNSISFAASLSGQAIVLSEELMITDHLVLSGPGADQLTLDGNGTSRIFNIDNGDPDISLTVEIEGLTLTNGDSSETGAMPDGFGGAILSFEDLTIKNSILQGNHARLGGGGIYSSNASLTIENSQFIENTAGQQGGGIYYTQVSGTGLSVDQSTFSTNSADLEGGGIYVRRGDASIQNSTFTDNSAGVGGGAVLNGLRGTTTINASTFYKNRSDYNGGALYNSGELFVSNSTLSENSARELGGGIYSFTSAQLEVINSTIVANQATSDISRGGGIYGSNTTPVSISNTIIAANTAANNPQIASLFTDTFNIVTDSLAGLIDPVLRDNGGFTKTHALLPGSAAINAGSNAAAMNAGLSMDQRGTGYSRILEGTVDIGAVETQLPYFMVDVTSDVDDGDYSDGHLSLREAVKLANNSPVTNLIVFDSSLAGQTILLHSELVISDHLTITGLGADQLTLDGNHNNRIFLIDDGDLETTISIEIDGLSLVNGSTYSTGGAILSFEDLILKNSTLKGNHAELGGGGIYSSHASLTIENSLITENSATAQAGGGVLYFQPGDNGLTINQSTFSHNTSGGDGGAVYFDEGVASIRNSTFTENQAEGEGGAVQNGFAGSMTIESSTFNQNRAEDKGGALSNLNELYLRNSTLSENSADYIGGGIYTYRHTTLAIVNSTIVLNHGTSDRSYGGGIYSTSPNTIQLSNSIVAGNTAVNDQQVKADIAGSSNIISDSIAGLIDPVLRDNDGFTKTHALLSNSAALDAGDNTAATAAGLTTDQRGTGFARILNGTVDVGAFEAAVAHFLVDTTSDVDDGDYSAGQLSLREAIKLANAAPSADIISFDASLTGQTIVVTAELVISDDLTIIGLGADQLTISGGGTSRILNITDHDSSHALSVEISGLTFTNAYATYGAAILNYETLLLKETILTENTATQSGAGIYSSQGNVLMTDSSLTSNHADRGAGIYSISGILTLNHSTISGNVSTREGAGIYYTNFGGAETTPSVIIESTFTGNRSSGSGGGLYNSRGIFNVIDSTFSSNEAVFGGGIYSTTNTDVGSVSVVGSTFSGNIQVESGGGIYNSGAVLSIEDSFFSGNAAVGENSTGLGGGIYSVNGPLTVTRTEFSGNTATLGGGIYSGLDGSLSVTDSLFLQNQGRSGGGILNTRAAMTILGSRFIENQALTDPEYAYLSSEGGAVYHSPAPGTEAGEQDAFITDSEFTDNFSDTTGGAVKLYTGYMTIADSVFVGNRSDLTGGAVDSLLGHLTVRQSAFSGNTSDTNGGAISSTGPLLLSESTIAENSTKYYGGGVYLWGQGTATIENTTLSGNRSLSRGGGLYSTSDQPLTLINTTITGNSSGRGGGVASNSATPLVINTIIAGNSASQNSQIDGTYTGGNNIIQDSIAGLLDPVLRDNGGSTLTHALLLGSAAINAGNNTAVNDAGLMTDQRGTGFSRIQDGTVDIGAYEVQIDHTQVDFRIVSSKTSTGSNGEVDSLPESREWIDEWGGYWLEIWISTPAPSDRDIRSITIDFSYNTAITTATAIEYGAAFSTNQTGTLNDQTGRVESLSAETSLSDVGYDRPVLFARIRFEPTVDDAVNLDRDGQSLNPQGTAYSIENLEILDAVGAVRDDQLILGAQAQIFANPFDLNDDDKINYRDLILFASVYQHIPSQSNSENAWFSDYNQDNAVNYRDLIQFAVNYGKHKSGSTPVHYLANYPDIWNQLIMVDAQQSPQETAARVKQSEAETVLESTIAEISPQLTTQQQQTLSEIDIKVVDLSDETLGRAAAGTIYIDVNAAGYGWFIDTTPAEHSEFSQVSDLTLIALPDSEAAGLIDLRTVILHELSHLLGYEHNTNGLMQETLSPGVRYLPDWESATDEFFGALTDETAPEIF</sequence>